<organism evidence="1 2">
    <name type="scientific">Mariniblastus fucicola</name>
    <dbReference type="NCBI Taxonomy" id="980251"/>
    <lineage>
        <taxon>Bacteria</taxon>
        <taxon>Pseudomonadati</taxon>
        <taxon>Planctomycetota</taxon>
        <taxon>Planctomycetia</taxon>
        <taxon>Pirellulales</taxon>
        <taxon>Pirellulaceae</taxon>
        <taxon>Mariniblastus</taxon>
    </lineage>
</organism>
<keyword evidence="2" id="KW-1185">Reference proteome</keyword>
<dbReference type="KEGG" id="mff:MFFC18_51690"/>
<dbReference type="AlphaFoldDB" id="A0A5B9PIY5"/>
<protein>
    <recommendedName>
        <fullName evidence="3">PhoD-like phosphatase</fullName>
    </recommendedName>
</protein>
<accession>A0A5B9PIY5</accession>
<dbReference type="PROSITE" id="PS51318">
    <property type="entry name" value="TAT"/>
    <property type="match status" value="1"/>
</dbReference>
<dbReference type="InterPro" id="IPR029052">
    <property type="entry name" value="Metallo-depent_PP-like"/>
</dbReference>
<evidence type="ECO:0000313" key="2">
    <source>
        <dbReference type="Proteomes" id="UP000322214"/>
    </source>
</evidence>
<evidence type="ECO:0008006" key="3">
    <source>
        <dbReference type="Google" id="ProtNLM"/>
    </source>
</evidence>
<dbReference type="STRING" id="980251.GCA_001642875_03793"/>
<name>A0A5B9PIY5_9BACT</name>
<dbReference type="SUPFAM" id="SSF56300">
    <property type="entry name" value="Metallo-dependent phosphatases"/>
    <property type="match status" value="1"/>
</dbReference>
<evidence type="ECO:0000313" key="1">
    <source>
        <dbReference type="EMBL" id="QEG25245.1"/>
    </source>
</evidence>
<dbReference type="EMBL" id="CP042912">
    <property type="protein sequence ID" value="QEG25245.1"/>
    <property type="molecule type" value="Genomic_DNA"/>
</dbReference>
<proteinExistence type="predicted"/>
<dbReference type="RefSeq" id="WP_075085799.1">
    <property type="nucleotide sequence ID" value="NZ_CP042912.1"/>
</dbReference>
<sequence>MQPEKNKTGVDRREMMAASVAMAAAGPSLLQGLAKATLPVATKLSAKGNPNSLYHGHAWQTLNPGFWKVENGALRRRIKNYGDRARKTGFPFHAVTHGFKYETEYDPSLPPCAIYARQWKLKDKFSISATITFQGDRPEPEEGDDPAWKMYTDGFGQFGLALGAKSIYESYTKLINTIRFVWSDDRKLRLVFSGNKQKGLSKSIDTKDVAVGDTCEFKIDVEPVAATENTESTSKIVATMTVGSEAYTIEQTVPSKMAAGYVGVTSQGILDFSVDEFNVDPLANKPLEIGVADCLSCYPLGDSLAQNEAGDWTVKFIGLFASDGDTAELRIADSQDPEGGWQSVPVAGSAKIVTNKWRSNTSVILASLPANPAEKTMYYTVWKDGVNVTADSRVGTDACGPGSGLVGDVPGGGNYVGRLPQLKAPYKMCGLSCHAINEGLQQRVDGQWKMTGRRDDWIIRDQPTVESYKHLDDYDFQVMLWEDDVWYMELVMYPPSTDDAYNIVAHSICGPTSRWQMMRHWNVINPGDHDYGMDDVKGPEQIAIRNVEGLGQDRDYMRRNFQIVHHLTTGAEEVDPTINPKKWRAWKMPDRDFTLIVCDSRLWRSSQDVDIWDDAGWGKFKSLYDRTDPTRSLLGEEQFAWLQEQLATDSSPLICLTGISGLHTIWTGAKYGKTSPSMNHPMKFSQRDRVTADYAGWVKAGADRVLELLGSRQGIATVYGDVHNGCIMTNQEHRVVECSFGPIGRSGGRGVIPGFGPKMKDVDDRDLEIHSLYHAKYSTPSLDPHEKGTPYYWNFLEAEFDTTKAEPTIGMRIRNLVDPPNQTPRGGGDLEVTVSQTGQSQLSTIAAFKTLPNADVRFSDVSGKPIQGTRSSADGSVRAQAMIDVPAGTTVIATAFDGKKVSSQTKTTT</sequence>
<dbReference type="Gene3D" id="3.60.21.70">
    <property type="entry name" value="PhoD-like phosphatase"/>
    <property type="match status" value="1"/>
</dbReference>
<dbReference type="Proteomes" id="UP000322214">
    <property type="component" value="Chromosome"/>
</dbReference>
<dbReference type="InterPro" id="IPR038607">
    <property type="entry name" value="PhoD-like_sf"/>
</dbReference>
<gene>
    <name evidence="1" type="ORF">MFFC18_51690</name>
</gene>
<reference evidence="1 2" key="1">
    <citation type="submission" date="2019-08" db="EMBL/GenBank/DDBJ databases">
        <title>Deep-cultivation of Planctomycetes and their phenomic and genomic characterization uncovers novel biology.</title>
        <authorList>
            <person name="Wiegand S."/>
            <person name="Jogler M."/>
            <person name="Boedeker C."/>
            <person name="Pinto D."/>
            <person name="Vollmers J."/>
            <person name="Rivas-Marin E."/>
            <person name="Kohn T."/>
            <person name="Peeters S.H."/>
            <person name="Heuer A."/>
            <person name="Rast P."/>
            <person name="Oberbeckmann S."/>
            <person name="Bunk B."/>
            <person name="Jeske O."/>
            <person name="Meyerdierks A."/>
            <person name="Storesund J.E."/>
            <person name="Kallscheuer N."/>
            <person name="Luecker S."/>
            <person name="Lage O.M."/>
            <person name="Pohl T."/>
            <person name="Merkel B.J."/>
            <person name="Hornburger P."/>
            <person name="Mueller R.-W."/>
            <person name="Bruemmer F."/>
            <person name="Labrenz M."/>
            <person name="Spormann A.M."/>
            <person name="Op den Camp H."/>
            <person name="Overmann J."/>
            <person name="Amann R."/>
            <person name="Jetten M.S.M."/>
            <person name="Mascher T."/>
            <person name="Medema M.H."/>
            <person name="Devos D.P."/>
            <person name="Kaster A.-K."/>
            <person name="Ovreas L."/>
            <person name="Rohde M."/>
            <person name="Galperin M.Y."/>
            <person name="Jogler C."/>
        </authorList>
    </citation>
    <scope>NUCLEOTIDE SEQUENCE [LARGE SCALE GENOMIC DNA]</scope>
    <source>
        <strain evidence="1 2">FC18</strain>
    </source>
</reference>
<dbReference type="OrthoDB" id="219988at2"/>
<dbReference type="InterPro" id="IPR006311">
    <property type="entry name" value="TAT_signal"/>
</dbReference>